<dbReference type="STRING" id="1321606.SAMD00020551_3285"/>
<dbReference type="SUPFAM" id="SSF50182">
    <property type="entry name" value="Sm-like ribonucleoproteins"/>
    <property type="match status" value="1"/>
</dbReference>
<feature type="transmembrane region" description="Helical" evidence="7">
    <location>
        <begin position="64"/>
        <end position="82"/>
    </location>
</feature>
<dbReference type="GO" id="GO:0005886">
    <property type="term" value="C:plasma membrane"/>
    <property type="evidence" value="ECO:0007669"/>
    <property type="project" value="UniProtKB-SubCell"/>
</dbReference>
<dbReference type="InterPro" id="IPR006685">
    <property type="entry name" value="MscS_channel_2nd"/>
</dbReference>
<dbReference type="InterPro" id="IPR010920">
    <property type="entry name" value="LSM_dom_sf"/>
</dbReference>
<dbReference type="Proteomes" id="UP000031014">
    <property type="component" value="Unassembled WGS sequence"/>
</dbReference>
<dbReference type="PANTHER" id="PTHR43634:SF2">
    <property type="entry name" value="LOW CONDUCTANCE MECHANOSENSITIVE CHANNEL YNAI"/>
    <property type="match status" value="1"/>
</dbReference>
<comment type="similarity">
    <text evidence="2">Belongs to the MscS (TC 1.A.23) family.</text>
</comment>
<proteinExistence type="inferred from homology"/>
<evidence type="ECO:0000256" key="4">
    <source>
        <dbReference type="ARBA" id="ARBA00022692"/>
    </source>
</evidence>
<evidence type="ECO:0000256" key="7">
    <source>
        <dbReference type="SAM" id="Phobius"/>
    </source>
</evidence>
<dbReference type="PANTHER" id="PTHR43634">
    <property type="entry name" value="OW CONDUCTANCE MECHANOSENSITIVE CHANNEL"/>
    <property type="match status" value="1"/>
</dbReference>
<evidence type="ECO:0000259" key="9">
    <source>
        <dbReference type="Pfam" id="PF21082"/>
    </source>
</evidence>
<evidence type="ECO:0000256" key="3">
    <source>
        <dbReference type="ARBA" id="ARBA00022475"/>
    </source>
</evidence>
<comment type="subcellular location">
    <subcellularLocation>
        <location evidence="1">Cell membrane</location>
        <topology evidence="1">Multi-pass membrane protein</topology>
    </subcellularLocation>
</comment>
<feature type="transmembrane region" description="Helical" evidence="7">
    <location>
        <begin position="12"/>
        <end position="33"/>
    </location>
</feature>
<evidence type="ECO:0000256" key="1">
    <source>
        <dbReference type="ARBA" id="ARBA00004651"/>
    </source>
</evidence>
<dbReference type="Gene3D" id="2.30.30.60">
    <property type="match status" value="1"/>
</dbReference>
<gene>
    <name evidence="11" type="ORF">SAMD00020551_3285</name>
</gene>
<feature type="transmembrane region" description="Helical" evidence="7">
    <location>
        <begin position="139"/>
        <end position="156"/>
    </location>
</feature>
<evidence type="ECO:0000313" key="11">
    <source>
        <dbReference type="EMBL" id="GAM15129.1"/>
    </source>
</evidence>
<dbReference type="EMBL" id="BASE01000073">
    <property type="protein sequence ID" value="GAM15129.1"/>
    <property type="molecule type" value="Genomic_DNA"/>
</dbReference>
<dbReference type="OrthoDB" id="9809206at2"/>
<feature type="transmembrane region" description="Helical" evidence="7">
    <location>
        <begin position="94"/>
        <end position="118"/>
    </location>
</feature>
<dbReference type="AlphaFoldDB" id="A0A0A8X766"/>
<keyword evidence="12" id="KW-1185">Reference proteome</keyword>
<dbReference type="SUPFAM" id="SSF82861">
    <property type="entry name" value="Mechanosensitive channel protein MscS (YggB), transmembrane region"/>
    <property type="match status" value="1"/>
</dbReference>
<dbReference type="Pfam" id="PF00924">
    <property type="entry name" value="MS_channel_2nd"/>
    <property type="match status" value="1"/>
</dbReference>
<dbReference type="Gene3D" id="3.30.70.100">
    <property type="match status" value="1"/>
</dbReference>
<dbReference type="InterPro" id="IPR011014">
    <property type="entry name" value="MscS_channel_TM-2"/>
</dbReference>
<keyword evidence="3" id="KW-1003">Cell membrane</keyword>
<dbReference type="Pfam" id="PF21088">
    <property type="entry name" value="MS_channel_1st"/>
    <property type="match status" value="1"/>
</dbReference>
<feature type="transmembrane region" description="Helical" evidence="7">
    <location>
        <begin position="162"/>
        <end position="178"/>
    </location>
</feature>
<dbReference type="InterPro" id="IPR011066">
    <property type="entry name" value="MscS_channel_C_sf"/>
</dbReference>
<feature type="domain" description="Mechanosensitive ion channel MscS C-terminal" evidence="9">
    <location>
        <begin position="253"/>
        <end position="339"/>
    </location>
</feature>
<keyword evidence="5 7" id="KW-1133">Transmembrane helix</keyword>
<reference evidence="11 12" key="1">
    <citation type="submission" date="2013-06" db="EMBL/GenBank/DDBJ databases">
        <title>Whole genome shotgun sequence of Bacillus selenatarsenatis SF-1.</title>
        <authorList>
            <person name="Kuroda M."/>
            <person name="Sei K."/>
            <person name="Yamashita M."/>
            <person name="Ike M."/>
        </authorList>
    </citation>
    <scope>NUCLEOTIDE SEQUENCE [LARGE SCALE GENOMIC DNA]</scope>
    <source>
        <strain evidence="11 12">SF-1</strain>
    </source>
</reference>
<dbReference type="Pfam" id="PF21082">
    <property type="entry name" value="MS_channel_3rd"/>
    <property type="match status" value="1"/>
</dbReference>
<accession>A0A0A8X766</accession>
<organism evidence="11 12">
    <name type="scientific">Mesobacillus selenatarsenatis (strain DSM 18680 / JCM 14380 / FERM P-15431 / SF-1)</name>
    <dbReference type="NCBI Taxonomy" id="1321606"/>
    <lineage>
        <taxon>Bacteria</taxon>
        <taxon>Bacillati</taxon>
        <taxon>Bacillota</taxon>
        <taxon>Bacilli</taxon>
        <taxon>Bacillales</taxon>
        <taxon>Bacillaceae</taxon>
        <taxon>Mesobacillus</taxon>
    </lineage>
</organism>
<evidence type="ECO:0000259" key="8">
    <source>
        <dbReference type="Pfam" id="PF00924"/>
    </source>
</evidence>
<dbReference type="RefSeq" id="WP_041966813.1">
    <property type="nucleotide sequence ID" value="NZ_BASE01000073.1"/>
</dbReference>
<comment type="caution">
    <text evidence="11">The sequence shown here is derived from an EMBL/GenBank/DDBJ whole genome shotgun (WGS) entry which is preliminary data.</text>
</comment>
<sequence>MTWWEYLLSYEVLKNLGISIGIFFLFLLFRKLFTKYVFKLMLKLGQKTPTEFFTSMTVAFEQPIRWLFIIIGIYVAADYFPFMEQSNPLFLKIIRASIIMLIAWGLYNLSSGSSLLFMKINDRFQMEIDQILIPFFSKAIRFIIVAISLSIIAQVFEYDVNGFIAGLGLGGLAFALAAKDAIGNLFGGIIIITEKPFTIGEWIKTPSVEGTVEDISFRSTRVRTFAQAVVTVPNAILANESITNWSKMGKRQITFKLGVTYDTPRMKLQRTILRIEEMLRANDDIHPDTIFVKFDEYNDSSLDIFLYFFTKTTVWAEFLTVKEEINFAIMEILEEEGVSVAFPSRTLYVETQGESAKRVAESI</sequence>
<evidence type="ECO:0000256" key="6">
    <source>
        <dbReference type="ARBA" id="ARBA00023136"/>
    </source>
</evidence>
<keyword evidence="6 7" id="KW-0472">Membrane</keyword>
<dbReference type="InterPro" id="IPR049142">
    <property type="entry name" value="MS_channel_1st"/>
</dbReference>
<evidence type="ECO:0000259" key="10">
    <source>
        <dbReference type="Pfam" id="PF21088"/>
    </source>
</evidence>
<dbReference type="InterPro" id="IPR049278">
    <property type="entry name" value="MS_channel_C"/>
</dbReference>
<feature type="domain" description="Mechanosensitive ion channel transmembrane helices 2/3" evidence="10">
    <location>
        <begin position="138"/>
        <end position="179"/>
    </location>
</feature>
<protein>
    <submittedName>
        <fullName evidence="11">Potassium efflux system KefA protein/small-conductance mechanosensitive channel</fullName>
    </submittedName>
</protein>
<dbReference type="InterPro" id="IPR045042">
    <property type="entry name" value="YnaI-like"/>
</dbReference>
<evidence type="ECO:0000256" key="2">
    <source>
        <dbReference type="ARBA" id="ARBA00008017"/>
    </source>
</evidence>
<feature type="domain" description="Mechanosensitive ion channel MscS" evidence="8">
    <location>
        <begin position="180"/>
        <end position="247"/>
    </location>
</feature>
<dbReference type="Gene3D" id="1.10.287.1260">
    <property type="match status" value="1"/>
</dbReference>
<name>A0A0A8X766_MESS1</name>
<evidence type="ECO:0000313" key="12">
    <source>
        <dbReference type="Proteomes" id="UP000031014"/>
    </source>
</evidence>
<keyword evidence="4 7" id="KW-0812">Transmembrane</keyword>
<evidence type="ECO:0000256" key="5">
    <source>
        <dbReference type="ARBA" id="ARBA00022989"/>
    </source>
</evidence>
<dbReference type="InterPro" id="IPR023408">
    <property type="entry name" value="MscS_beta-dom_sf"/>
</dbReference>
<dbReference type="GO" id="GO:0055085">
    <property type="term" value="P:transmembrane transport"/>
    <property type="evidence" value="ECO:0007669"/>
    <property type="project" value="InterPro"/>
</dbReference>
<dbReference type="SUPFAM" id="SSF82689">
    <property type="entry name" value="Mechanosensitive channel protein MscS (YggB), C-terminal domain"/>
    <property type="match status" value="1"/>
</dbReference>